<dbReference type="AlphaFoldDB" id="A0A849SKX6"/>
<reference evidence="2 3" key="1">
    <citation type="submission" date="2020-04" db="EMBL/GenBank/DDBJ databases">
        <title>Metagenomic profiling of ammonia- and methane-oxidizing microorganisms in a Dutch drinking water treatment plant.</title>
        <authorList>
            <person name="Poghosyan L."/>
            <person name="Leucker S."/>
        </authorList>
    </citation>
    <scope>NUCLEOTIDE SEQUENCE [LARGE SCALE GENOMIC DNA]</scope>
    <source>
        <strain evidence="2">S-RSF-IL-03</strain>
    </source>
</reference>
<name>A0A849SKX6_UNCEI</name>
<evidence type="ECO:0008006" key="4">
    <source>
        <dbReference type="Google" id="ProtNLM"/>
    </source>
</evidence>
<feature type="transmembrane region" description="Helical" evidence="1">
    <location>
        <begin position="106"/>
        <end position="126"/>
    </location>
</feature>
<keyword evidence="1" id="KW-0472">Membrane</keyword>
<accession>A0A849SKX6</accession>
<dbReference type="Proteomes" id="UP000580839">
    <property type="component" value="Unassembled WGS sequence"/>
</dbReference>
<protein>
    <recommendedName>
        <fullName evidence="4">Cbb3-type cytochrome c oxidase subunit I</fullName>
    </recommendedName>
</protein>
<dbReference type="EMBL" id="JABFRW010000033">
    <property type="protein sequence ID" value="NOT33224.1"/>
    <property type="molecule type" value="Genomic_DNA"/>
</dbReference>
<feature type="transmembrane region" description="Helical" evidence="1">
    <location>
        <begin position="33"/>
        <end position="56"/>
    </location>
</feature>
<evidence type="ECO:0000256" key="1">
    <source>
        <dbReference type="SAM" id="Phobius"/>
    </source>
</evidence>
<gene>
    <name evidence="2" type="ORF">HOP12_03540</name>
</gene>
<proteinExistence type="predicted"/>
<evidence type="ECO:0000313" key="3">
    <source>
        <dbReference type="Proteomes" id="UP000580839"/>
    </source>
</evidence>
<organism evidence="2 3">
    <name type="scientific">Eiseniibacteriota bacterium</name>
    <dbReference type="NCBI Taxonomy" id="2212470"/>
    <lineage>
        <taxon>Bacteria</taxon>
        <taxon>Candidatus Eiseniibacteriota</taxon>
    </lineage>
</organism>
<keyword evidence="1" id="KW-1133">Transmembrane helix</keyword>
<sequence length="160" mass="17611">MSARKEPRGESSTKEQRPEGAAAERLALLHRRFGWTSLFAWMCLGLVLELAHGFKLGGYLLDPLRREFLTLAHFHGALLSVLNLVYVRWAEAPSLGATQRLHASRALVAGTVLMPLGFLLGGIQHYEGDPGLGIFLAPIGALALLYCVLIQLRAAWKPER</sequence>
<feature type="transmembrane region" description="Helical" evidence="1">
    <location>
        <begin position="132"/>
        <end position="152"/>
    </location>
</feature>
<feature type="transmembrane region" description="Helical" evidence="1">
    <location>
        <begin position="68"/>
        <end position="86"/>
    </location>
</feature>
<evidence type="ECO:0000313" key="2">
    <source>
        <dbReference type="EMBL" id="NOT33224.1"/>
    </source>
</evidence>
<comment type="caution">
    <text evidence="2">The sequence shown here is derived from an EMBL/GenBank/DDBJ whole genome shotgun (WGS) entry which is preliminary data.</text>
</comment>
<keyword evidence="1" id="KW-0812">Transmembrane</keyword>